<dbReference type="Gene3D" id="3.40.50.300">
    <property type="entry name" value="P-loop containing nucleotide triphosphate hydrolases"/>
    <property type="match status" value="2"/>
</dbReference>
<dbReference type="SUPFAM" id="SSF52540">
    <property type="entry name" value="P-loop containing nucleoside triphosphate hydrolases"/>
    <property type="match status" value="1"/>
</dbReference>
<dbReference type="InterPro" id="IPR027417">
    <property type="entry name" value="P-loop_NTPase"/>
</dbReference>
<protein>
    <recommendedName>
        <fullName evidence="2">Helicase HerA central domain-containing protein</fullName>
    </recommendedName>
</protein>
<gene>
    <name evidence="3" type="ORF">HELGO_WM9665</name>
</gene>
<evidence type="ECO:0000256" key="1">
    <source>
        <dbReference type="SAM" id="Coils"/>
    </source>
</evidence>
<accession>A0A6S6U8D0</accession>
<proteinExistence type="predicted"/>
<organism evidence="3">
    <name type="scientific">uncultured Sulfurovum sp</name>
    <dbReference type="NCBI Taxonomy" id="269237"/>
    <lineage>
        <taxon>Bacteria</taxon>
        <taxon>Pseudomonadati</taxon>
        <taxon>Campylobacterota</taxon>
        <taxon>Epsilonproteobacteria</taxon>
        <taxon>Campylobacterales</taxon>
        <taxon>Sulfurovaceae</taxon>
        <taxon>Sulfurovum</taxon>
        <taxon>environmental samples</taxon>
    </lineage>
</organism>
<dbReference type="Pfam" id="PF01935">
    <property type="entry name" value="DUF87"/>
    <property type="match status" value="1"/>
</dbReference>
<dbReference type="PANTHER" id="PTHR30121:SF6">
    <property type="entry name" value="SLR6007 PROTEIN"/>
    <property type="match status" value="1"/>
</dbReference>
<feature type="domain" description="Helicase HerA central" evidence="2">
    <location>
        <begin position="43"/>
        <end position="241"/>
    </location>
</feature>
<evidence type="ECO:0000313" key="3">
    <source>
        <dbReference type="EMBL" id="CAA6828039.1"/>
    </source>
</evidence>
<dbReference type="AlphaFoldDB" id="A0A6S6U8D0"/>
<evidence type="ECO:0000259" key="2">
    <source>
        <dbReference type="Pfam" id="PF01935"/>
    </source>
</evidence>
<sequence length="791" mass="89413">MQQGIQAQLDNQGRQMKSLYEKLGLFYLGKDLDKDSMKTIQALTLLKNKNFTTHAAIIGMTGSGKTGLGVGIIEEAAIDNIPSILIDPKGDMGNLCLVDATFTAKNFEPWVEDEAQSKEADVVDYAHKIANVWKEGIESWGQDKERVLKLQGVQKTIYTPGSSSGVAINVMSSLETPPSEVMEESDTFTSYLKSTTVSLLSLVGVVADPLESKEYILLAQIITKSWLSNEDLTIESLIGKIIKPNFSKIGVLPLEDFYSQEARFKLATKFNALLASPSFSLWLKGDDLDIQKLLYDENGKAKIAIFSISHLNDDERMFFVTLLLNKYIAWMRRQSGTSALKTLLYMDEIYGFFPPTKNPPSKDPMMLLLKQARAFGVGVVLSTQNPVDLDYKGLSNIGTWFIGRLQTTQDIERVIDGLDGKVGASYSKSEIKNLLANLKKRTFFLKSAHLDDIRLFSTRWVMSYLKGPLKRDEIASLMKEQKEAQNLEVQSVDNILHKVDMSESFQQIDTSIEQYFEFDPSEKNEFVATLGALAKVHFYNQRKGIDEEKELILSLPISSTQRSIDWQEAIQEDESFENYTHSAPSKAKFQSLPKVVLEDKGLKRAVKELKETLYQEQHLPLLRCKSLKLESQVGESESDFKVRIQDSLDDKKEQEIEKLQARFDKKEKTLLTRLNRAKERVEKEEADSTSSMIETGIAVLGALFGRTTPTKIGRAFKKGSSILKERGEMSRAEERLSAIEEDMESLEYALEDTIDSLNEKYSIDNWEVEAFKIKPRKTDIDVEHCAVVWRV</sequence>
<dbReference type="InterPro" id="IPR051162">
    <property type="entry name" value="T4SS_component"/>
</dbReference>
<keyword evidence="1" id="KW-0175">Coiled coil</keyword>
<dbReference type="PANTHER" id="PTHR30121">
    <property type="entry name" value="UNCHARACTERIZED PROTEIN YJGR-RELATED"/>
    <property type="match status" value="1"/>
</dbReference>
<feature type="coiled-coil region" evidence="1">
    <location>
        <begin position="722"/>
        <end position="749"/>
    </location>
</feature>
<feature type="coiled-coil region" evidence="1">
    <location>
        <begin position="649"/>
        <end position="687"/>
    </location>
</feature>
<reference evidence="3" key="1">
    <citation type="submission" date="2020-01" db="EMBL/GenBank/DDBJ databases">
        <authorList>
            <person name="Meier V. D."/>
            <person name="Meier V D."/>
        </authorList>
    </citation>
    <scope>NUCLEOTIDE SEQUENCE</scope>
    <source>
        <strain evidence="3">HLG_WM_MAG_01</strain>
    </source>
</reference>
<dbReference type="EMBL" id="CACVAS010000168">
    <property type="protein sequence ID" value="CAA6828039.1"/>
    <property type="molecule type" value="Genomic_DNA"/>
</dbReference>
<dbReference type="InterPro" id="IPR002789">
    <property type="entry name" value="HerA_central"/>
</dbReference>
<name>A0A6S6U8D0_9BACT</name>